<sequence>MRRTRSWRIIRFLHQAISHDAKLLAKQTLPSPTMLLHPSLHNTACYPSLAPETGTPS</sequence>
<dbReference type="RefSeq" id="WP_157755373.1">
    <property type="nucleotide sequence ID" value="NZ_FNQS01000001.1"/>
</dbReference>
<reference evidence="1 2" key="1">
    <citation type="submission" date="2016-10" db="EMBL/GenBank/DDBJ databases">
        <authorList>
            <person name="de Groot N.N."/>
        </authorList>
    </citation>
    <scope>NUCLEOTIDE SEQUENCE [LARGE SCALE GENOMIC DNA]</scope>
    <source>
        <strain evidence="1 2">ATCC 29281</strain>
    </source>
</reference>
<dbReference type="EMBL" id="FNQS01000001">
    <property type="protein sequence ID" value="SDZ84870.1"/>
    <property type="molecule type" value="Genomic_DNA"/>
</dbReference>
<accession>A0A1H3WD34</accession>
<proteinExistence type="predicted"/>
<evidence type="ECO:0000313" key="1">
    <source>
        <dbReference type="EMBL" id="SDZ84870.1"/>
    </source>
</evidence>
<name>A0A1H3WD34_9GAMM</name>
<dbReference type="AlphaFoldDB" id="A0A1H3WD34"/>
<keyword evidence="2" id="KW-1185">Reference proteome</keyword>
<dbReference type="GeneID" id="97766262"/>
<protein>
    <submittedName>
        <fullName evidence="1">Uncharacterized protein</fullName>
    </submittedName>
</protein>
<gene>
    <name evidence="1" type="ORF">SAMN02982996_00434</name>
</gene>
<evidence type="ECO:0000313" key="2">
    <source>
        <dbReference type="Proteomes" id="UP000187280"/>
    </source>
</evidence>
<organism evidence="1 2">
    <name type="scientific">Lonsdalea quercina</name>
    <dbReference type="NCBI Taxonomy" id="71657"/>
    <lineage>
        <taxon>Bacteria</taxon>
        <taxon>Pseudomonadati</taxon>
        <taxon>Pseudomonadota</taxon>
        <taxon>Gammaproteobacteria</taxon>
        <taxon>Enterobacterales</taxon>
        <taxon>Pectobacteriaceae</taxon>
        <taxon>Lonsdalea</taxon>
    </lineage>
</organism>
<dbReference type="Proteomes" id="UP000187280">
    <property type="component" value="Unassembled WGS sequence"/>
</dbReference>